<keyword evidence="3" id="KW-1185">Reference proteome</keyword>
<dbReference type="Gene3D" id="2.50.20.10">
    <property type="entry name" value="Lipoprotein localisation LolA/LolB/LppX"/>
    <property type="match status" value="1"/>
</dbReference>
<dbReference type="OrthoDB" id="7260676at2"/>
<name>A0A506UQW8_9PROT</name>
<comment type="caution">
    <text evidence="2">The sequence shown here is derived from an EMBL/GenBank/DDBJ whole genome shotgun (WGS) entry which is preliminary data.</text>
</comment>
<dbReference type="InterPro" id="IPR029046">
    <property type="entry name" value="LolA/LolB/LppX"/>
</dbReference>
<sequence length="223" mass="23683">MISVVSSCLPVAGGISALFRRSGYRLVQGLALGSACLLSGCAVSGYSHLPPVQQTEARQVEAWLEGVKSIEAGFVQTGGPAALQGDGVFLYRPGALRMNYAPPHERILVARDGKLVLKDNQSGAVTQLALSRTPLGMLLRTPLRFDDGIQVTDVQRGPSSLQVSLAQASNPSQGLLTLQFSDEQGRLELRGVQGVDGRGHRFGVALYDVRTGVALPPQTFTFP</sequence>
<dbReference type="SUPFAM" id="SSF89392">
    <property type="entry name" value="Prokaryotic lipoproteins and lipoprotein localization factors"/>
    <property type="match status" value="1"/>
</dbReference>
<keyword evidence="2" id="KW-0449">Lipoprotein</keyword>
<proteinExistence type="predicted"/>
<dbReference type="PANTHER" id="PTHR35869:SF1">
    <property type="entry name" value="OUTER-MEMBRANE LIPOPROTEIN CARRIER PROTEIN"/>
    <property type="match status" value="1"/>
</dbReference>
<dbReference type="EMBL" id="SORZ01000001">
    <property type="protein sequence ID" value="TPW35745.1"/>
    <property type="molecule type" value="Genomic_DNA"/>
</dbReference>
<dbReference type="CDD" id="cd16325">
    <property type="entry name" value="LolA"/>
    <property type="match status" value="1"/>
</dbReference>
<gene>
    <name evidence="2" type="ORF">E3202_02020</name>
</gene>
<dbReference type="Proteomes" id="UP000315037">
    <property type="component" value="Unassembled WGS sequence"/>
</dbReference>
<evidence type="ECO:0000313" key="2">
    <source>
        <dbReference type="EMBL" id="TPW35745.1"/>
    </source>
</evidence>
<evidence type="ECO:0000256" key="1">
    <source>
        <dbReference type="ARBA" id="ARBA00022729"/>
    </source>
</evidence>
<accession>A0A506UQW8</accession>
<reference evidence="2 3" key="1">
    <citation type="submission" date="2019-03" db="EMBL/GenBank/DDBJ databases">
        <title>The complete genome sequence of Neokomagataea sp. Jb2 NBRC113641.</title>
        <authorList>
            <person name="Chua K.-O."/>
            <person name="Chan K.-G."/>
            <person name="See-Too W.-S."/>
        </authorList>
    </citation>
    <scope>NUCLEOTIDE SEQUENCE [LARGE SCALE GENOMIC DNA]</scope>
    <source>
        <strain evidence="2 3">Jb2</strain>
    </source>
</reference>
<dbReference type="AlphaFoldDB" id="A0A506UQW8"/>
<dbReference type="InterPro" id="IPR004564">
    <property type="entry name" value="OM_lipoprot_carrier_LolA-like"/>
</dbReference>
<organism evidence="2 3">
    <name type="scientific">Oecophyllibacter saccharovorans</name>
    <dbReference type="NCBI Taxonomy" id="2558360"/>
    <lineage>
        <taxon>Bacteria</taxon>
        <taxon>Pseudomonadati</taxon>
        <taxon>Pseudomonadota</taxon>
        <taxon>Alphaproteobacteria</taxon>
        <taxon>Acetobacterales</taxon>
        <taxon>Acetobacteraceae</taxon>
        <taxon>Oecophyllibacter</taxon>
    </lineage>
</organism>
<evidence type="ECO:0000313" key="3">
    <source>
        <dbReference type="Proteomes" id="UP000315037"/>
    </source>
</evidence>
<protein>
    <submittedName>
        <fullName evidence="2">Outer membrane lipoprotein carrier protein LolA</fullName>
    </submittedName>
</protein>
<dbReference type="PANTHER" id="PTHR35869">
    <property type="entry name" value="OUTER-MEMBRANE LIPOPROTEIN CARRIER PROTEIN"/>
    <property type="match status" value="1"/>
</dbReference>
<dbReference type="Pfam" id="PF03548">
    <property type="entry name" value="LolA"/>
    <property type="match status" value="1"/>
</dbReference>
<keyword evidence="1" id="KW-0732">Signal</keyword>